<organism evidence="2 3">
    <name type="scientific">Symbiodinium microadriaticum</name>
    <name type="common">Dinoflagellate</name>
    <name type="synonym">Zooxanthella microadriatica</name>
    <dbReference type="NCBI Taxonomy" id="2951"/>
    <lineage>
        <taxon>Eukaryota</taxon>
        <taxon>Sar</taxon>
        <taxon>Alveolata</taxon>
        <taxon>Dinophyceae</taxon>
        <taxon>Suessiales</taxon>
        <taxon>Symbiodiniaceae</taxon>
        <taxon>Symbiodinium</taxon>
    </lineage>
</organism>
<feature type="region of interest" description="Disordered" evidence="1">
    <location>
        <begin position="1"/>
        <end position="80"/>
    </location>
</feature>
<dbReference type="EMBL" id="LSRX01000304">
    <property type="protein sequence ID" value="OLQ01140.1"/>
    <property type="molecule type" value="Genomic_DNA"/>
</dbReference>
<reference evidence="2 3" key="1">
    <citation type="submission" date="2016-02" db="EMBL/GenBank/DDBJ databases">
        <title>Genome analysis of coral dinoflagellate symbionts highlights evolutionary adaptations to a symbiotic lifestyle.</title>
        <authorList>
            <person name="Aranda M."/>
            <person name="Li Y."/>
            <person name="Liew Y.J."/>
            <person name="Baumgarten S."/>
            <person name="Simakov O."/>
            <person name="Wilson M."/>
            <person name="Piel J."/>
            <person name="Ashoor H."/>
            <person name="Bougouffa S."/>
            <person name="Bajic V.B."/>
            <person name="Ryu T."/>
            <person name="Ravasi T."/>
            <person name="Bayer T."/>
            <person name="Micklem G."/>
            <person name="Kim H."/>
            <person name="Bhak J."/>
            <person name="Lajeunesse T.C."/>
            <person name="Voolstra C.R."/>
        </authorList>
    </citation>
    <scope>NUCLEOTIDE SEQUENCE [LARGE SCALE GENOMIC DNA]</scope>
    <source>
        <strain evidence="2 3">CCMP2467</strain>
    </source>
</reference>
<sequence length="148" mass="15487">MADKDEGLTGIVPSGPSARRSSSSSSGLGDDDEEDEKKSSAAAPDAAKPAASSMESGLSASSSEDDEKPDEEDVVRKQSSKYGYVEQGNELWEALFYLAGFPQIVAMQQSAATPVDLFGQRGNNSAKGSFNVHGNIIESVFGLLHAAL</sequence>
<evidence type="ECO:0000313" key="3">
    <source>
        <dbReference type="Proteomes" id="UP000186817"/>
    </source>
</evidence>
<name>A0A1Q9E134_SYMMI</name>
<dbReference type="Proteomes" id="UP000186817">
    <property type="component" value="Unassembled WGS sequence"/>
</dbReference>
<proteinExistence type="predicted"/>
<dbReference type="AlphaFoldDB" id="A0A1Q9E134"/>
<comment type="caution">
    <text evidence="2">The sequence shown here is derived from an EMBL/GenBank/DDBJ whole genome shotgun (WGS) entry which is preliminary data.</text>
</comment>
<feature type="compositionally biased region" description="Acidic residues" evidence="1">
    <location>
        <begin position="63"/>
        <end position="73"/>
    </location>
</feature>
<gene>
    <name evidence="2" type="ORF">AK812_SmicGene16163</name>
</gene>
<feature type="compositionally biased region" description="Low complexity" evidence="1">
    <location>
        <begin position="40"/>
        <end position="62"/>
    </location>
</feature>
<keyword evidence="3" id="KW-1185">Reference proteome</keyword>
<feature type="compositionally biased region" description="Low complexity" evidence="1">
    <location>
        <begin position="13"/>
        <end position="28"/>
    </location>
</feature>
<evidence type="ECO:0000256" key="1">
    <source>
        <dbReference type="SAM" id="MobiDB-lite"/>
    </source>
</evidence>
<accession>A0A1Q9E134</accession>
<protein>
    <submittedName>
        <fullName evidence="2">Uncharacterized protein</fullName>
    </submittedName>
</protein>
<evidence type="ECO:0000313" key="2">
    <source>
        <dbReference type="EMBL" id="OLQ01140.1"/>
    </source>
</evidence>